<name>A0A1C8ZXC9_9ABAC</name>
<gene>
    <name evidence="5" type="primary">ORF-27</name>
</gene>
<accession>A0A1C8ZXC9</accession>
<evidence type="ECO:0000313" key="4">
    <source>
        <dbReference type="EMBL" id="AOL57172.1"/>
    </source>
</evidence>
<evidence type="ECO:0000313" key="5">
    <source>
        <dbReference type="EMBL" id="QGW49160.1"/>
    </source>
</evidence>
<dbReference type="EMBL" id="KU669289">
    <property type="protein sequence ID" value="AOL56464.1"/>
    <property type="molecule type" value="Genomic_DNA"/>
</dbReference>
<organism evidence="2">
    <name type="scientific">Chrysodeixis includens nucleopolyhedrovirus</name>
    <dbReference type="NCBI Taxonomy" id="1207438"/>
    <lineage>
        <taxon>Viruses</taxon>
        <taxon>Viruses incertae sedis</taxon>
        <taxon>Naldaviricetes</taxon>
        <taxon>Lefavirales</taxon>
        <taxon>Baculoviridae</taxon>
        <taxon>Alphabaculovirus</taxon>
        <taxon>Alphabaculovirus chrincludentis</taxon>
        <taxon>Alphabaculovirus alterchrincludentis</taxon>
    </lineage>
</organism>
<dbReference type="EMBL" id="KU669290">
    <property type="protein sequence ID" value="AOL56606.1"/>
    <property type="molecule type" value="Genomic_DNA"/>
</dbReference>
<reference evidence="5" key="2">
    <citation type="submission" date="2019-09" db="EMBL/GenBank/DDBJ databases">
        <title>Complete Genome Sequences of Seven New Chrysodeixis includens NPV Isolates from Minas Gerais and Mato Grosso States in Brazil.</title>
        <authorList>
            <person name="Craveiro S.R."/>
            <person name="Monteiro L.L.S."/>
            <person name="Santos L.A.V.M."/>
            <person name="Togawa R.C."/>
            <person name="Inglis P.W."/>
            <person name="Ribeiro Z.M.A."/>
            <person name="Ribeiro B.M."/>
            <person name="Castro M.E.B."/>
        </authorList>
    </citation>
    <scope>NUCLEOTIDE SEQUENCE</scope>
    <source>
        <strain evidence="5">ChinNPV-MG.B</strain>
    </source>
</reference>
<dbReference type="EMBL" id="KU669292">
    <property type="protein sequence ID" value="AOL56889.1"/>
    <property type="molecule type" value="Genomic_DNA"/>
</dbReference>
<protein>
    <submittedName>
        <fullName evidence="2">Uncharacterized protein</fullName>
    </submittedName>
</protein>
<sequence length="76" mass="8681">MIIRLNQIVKMVITRATLHGIHNVELIDEKNDKINDFYRAVLIVPPGIGKVFYKGLHVTGRVLRIEGNNVDLLYVI</sequence>
<reference evidence="2" key="1">
    <citation type="journal article" date="2016" name="Genome Announc.">
        <title>Complete genomes of six Chrysodeixis includens nucleopolyhedrovirus isolates.</title>
        <authorList>
            <person name="Craveiro S.R."/>
            <person name="Santos L.A.V.M."/>
            <person name="Togawa R.C."/>
            <person name="Inglis P.W."/>
            <person name="Grynberg P."/>
            <person name="Ribeiro Z.M.A."/>
            <person name="Ribeiro B.M."/>
            <person name="Castro M.E.B."/>
        </authorList>
    </citation>
    <scope>NUCLEOTIDE SEQUENCE</scope>
    <source>
        <strain evidence="1">IA</strain>
        <strain evidence="2">IB</strain>
        <strain evidence="3">ID</strain>
        <strain evidence="4">IG</strain>
    </source>
</reference>
<dbReference type="EMBL" id="KU669294">
    <property type="protein sequence ID" value="AOL57172.1"/>
    <property type="molecule type" value="Genomic_DNA"/>
</dbReference>
<evidence type="ECO:0000313" key="3">
    <source>
        <dbReference type="EMBL" id="AOL56889.1"/>
    </source>
</evidence>
<evidence type="ECO:0000313" key="1">
    <source>
        <dbReference type="EMBL" id="AOL56464.1"/>
    </source>
</evidence>
<dbReference type="EMBL" id="MN542938">
    <property type="protein sequence ID" value="QGW49160.1"/>
    <property type="molecule type" value="Genomic_DNA"/>
</dbReference>
<proteinExistence type="predicted"/>
<evidence type="ECO:0000313" key="2">
    <source>
        <dbReference type="EMBL" id="AOL56606.1"/>
    </source>
</evidence>